<evidence type="ECO:0008006" key="3">
    <source>
        <dbReference type="Google" id="ProtNLM"/>
    </source>
</evidence>
<feature type="transmembrane region" description="Helical" evidence="1">
    <location>
        <begin position="60"/>
        <end position="91"/>
    </location>
</feature>
<evidence type="ECO:0000313" key="2">
    <source>
        <dbReference type="EMBL" id="VAW28479.1"/>
    </source>
</evidence>
<dbReference type="AlphaFoldDB" id="A0A3B0UV45"/>
<feature type="transmembrane region" description="Helical" evidence="1">
    <location>
        <begin position="195"/>
        <end position="216"/>
    </location>
</feature>
<reference evidence="2" key="1">
    <citation type="submission" date="2018-06" db="EMBL/GenBank/DDBJ databases">
        <authorList>
            <person name="Zhirakovskaya E."/>
        </authorList>
    </citation>
    <scope>NUCLEOTIDE SEQUENCE</scope>
</reference>
<feature type="transmembrane region" description="Helical" evidence="1">
    <location>
        <begin position="127"/>
        <end position="144"/>
    </location>
</feature>
<feature type="transmembrane region" description="Helical" evidence="1">
    <location>
        <begin position="289"/>
        <end position="309"/>
    </location>
</feature>
<feature type="transmembrane region" description="Helical" evidence="1">
    <location>
        <begin position="103"/>
        <end position="120"/>
    </location>
</feature>
<protein>
    <recommendedName>
        <fullName evidence="3">Glycosyltransferase RgtA/B/C/D-like domain-containing protein</fullName>
    </recommendedName>
</protein>
<organism evidence="2">
    <name type="scientific">hydrothermal vent metagenome</name>
    <dbReference type="NCBI Taxonomy" id="652676"/>
    <lineage>
        <taxon>unclassified sequences</taxon>
        <taxon>metagenomes</taxon>
        <taxon>ecological metagenomes</taxon>
    </lineage>
</organism>
<keyword evidence="1" id="KW-0812">Transmembrane</keyword>
<proteinExistence type="predicted"/>
<keyword evidence="1" id="KW-1133">Transmembrane helix</keyword>
<dbReference type="EMBL" id="UOES01000409">
    <property type="protein sequence ID" value="VAW28479.1"/>
    <property type="molecule type" value="Genomic_DNA"/>
</dbReference>
<sequence>GDTFTYFTKGAIHIYDAFWDKPSLAWHLLFGETDYGHGVYMYASKIWMYNDPSSYIIVKIAAIISLFVGGSYVATSLIFAALSFTGIWAMYLSFSKLFPDRKWYLALAILFIPSTVFWGSGILKDTVTFGFLGWAIAAFIHLVYGKEKRIVWLLTLVFSLYVIYVIKIYIVMSLLPALIVWAYFVNINRVRNKMLKFMIAPFVIIITFFLSSYAIYSVGANNKKYAVDKLAETVRITAYDVGRFTGKSAGSRYDLGDLDGSLVGMLKLGPAAINVALFRPYLWEVRNPLMLLASLEGLGFMILTLWVLFRSRHNIWGVLNNPAIIFSLIFSLTFAFAVGVSTYNFGTLFRYKVPLMPFYAIFIAISWASWKTTSKEKNIV</sequence>
<feature type="non-terminal residue" evidence="2">
    <location>
        <position position="1"/>
    </location>
</feature>
<feature type="transmembrane region" description="Helical" evidence="1">
    <location>
        <begin position="321"/>
        <end position="345"/>
    </location>
</feature>
<name>A0A3B0UV45_9ZZZZ</name>
<gene>
    <name evidence="2" type="ORF">MNBD_BACTEROID06-993</name>
</gene>
<accession>A0A3B0UV45</accession>
<keyword evidence="1" id="KW-0472">Membrane</keyword>
<feature type="transmembrane region" description="Helical" evidence="1">
    <location>
        <begin position="150"/>
        <end position="183"/>
    </location>
</feature>
<feature type="transmembrane region" description="Helical" evidence="1">
    <location>
        <begin position="351"/>
        <end position="370"/>
    </location>
</feature>
<evidence type="ECO:0000256" key="1">
    <source>
        <dbReference type="SAM" id="Phobius"/>
    </source>
</evidence>